<name>A0A4U6R503_9GAMM</name>
<accession>A0A4U6R503</accession>
<comment type="caution">
    <text evidence="1">The sequence shown here is derived from an EMBL/GenBank/DDBJ whole genome shotgun (WGS) entry which is preliminary data.</text>
</comment>
<organism evidence="1 2">
    <name type="scientific">Marinobacter panjinensis</name>
    <dbReference type="NCBI Taxonomy" id="2576384"/>
    <lineage>
        <taxon>Bacteria</taxon>
        <taxon>Pseudomonadati</taxon>
        <taxon>Pseudomonadota</taxon>
        <taxon>Gammaproteobacteria</taxon>
        <taxon>Pseudomonadales</taxon>
        <taxon>Marinobacteraceae</taxon>
        <taxon>Marinobacter</taxon>
    </lineage>
</organism>
<protein>
    <submittedName>
        <fullName evidence="1">Uncharacterized protein</fullName>
    </submittedName>
</protein>
<proteinExistence type="predicted"/>
<dbReference type="EMBL" id="SZYH01000001">
    <property type="protein sequence ID" value="TKV68914.1"/>
    <property type="molecule type" value="Genomic_DNA"/>
</dbReference>
<evidence type="ECO:0000313" key="2">
    <source>
        <dbReference type="Proteomes" id="UP000308488"/>
    </source>
</evidence>
<dbReference type="Proteomes" id="UP000308488">
    <property type="component" value="Unassembled WGS sequence"/>
</dbReference>
<evidence type="ECO:0000313" key="1">
    <source>
        <dbReference type="EMBL" id="TKV68914.1"/>
    </source>
</evidence>
<sequence>MDYEKSDAFVSLLESGEFAIPVKVENKESKEVSFRSAPQSINKLGSNWAENEIEVAEQKMIADVLLKNRRTRCVSPSRPKPSLKGPHSDDVRAVYVLRKST</sequence>
<dbReference type="AlphaFoldDB" id="A0A4U6R503"/>
<dbReference type="OrthoDB" id="9968433at2"/>
<dbReference type="RefSeq" id="WP_137436531.1">
    <property type="nucleotide sequence ID" value="NZ_JANRHC010000002.1"/>
</dbReference>
<gene>
    <name evidence="1" type="ORF">FDP08_12845</name>
</gene>
<reference evidence="1 2" key="1">
    <citation type="submission" date="2019-05" db="EMBL/GenBank/DDBJ databases">
        <title>Marinobacter panjinensis sp. nov., a moderately halophilic bacterium isolated from sea tidal flat environment.</title>
        <authorList>
            <person name="Yang W."/>
            <person name="An M."/>
            <person name="He W."/>
            <person name="Luo X."/>
            <person name="Zhu L."/>
            <person name="Chen G."/>
            <person name="Zhang Y."/>
            <person name="Wang Y."/>
        </authorList>
    </citation>
    <scope>NUCLEOTIDE SEQUENCE [LARGE SCALE GENOMIC DNA]</scope>
    <source>
        <strain evidence="1 2">PJ-16</strain>
    </source>
</reference>
<keyword evidence="2" id="KW-1185">Reference proteome</keyword>